<gene>
    <name evidence="1" type="ORF">SKAU_G00335310</name>
</gene>
<comment type="caution">
    <text evidence="1">The sequence shown here is derived from an EMBL/GenBank/DDBJ whole genome shotgun (WGS) entry which is preliminary data.</text>
</comment>
<dbReference type="EMBL" id="JAINUF010000015">
    <property type="protein sequence ID" value="KAJ8341240.1"/>
    <property type="molecule type" value="Genomic_DNA"/>
</dbReference>
<accession>A0A9Q1ELW1</accession>
<evidence type="ECO:0000313" key="2">
    <source>
        <dbReference type="Proteomes" id="UP001152622"/>
    </source>
</evidence>
<dbReference type="Proteomes" id="UP001152622">
    <property type="component" value="Chromosome 15"/>
</dbReference>
<organism evidence="1 2">
    <name type="scientific">Synaphobranchus kaupii</name>
    <name type="common">Kaup's arrowtooth eel</name>
    <dbReference type="NCBI Taxonomy" id="118154"/>
    <lineage>
        <taxon>Eukaryota</taxon>
        <taxon>Metazoa</taxon>
        <taxon>Chordata</taxon>
        <taxon>Craniata</taxon>
        <taxon>Vertebrata</taxon>
        <taxon>Euteleostomi</taxon>
        <taxon>Actinopterygii</taxon>
        <taxon>Neopterygii</taxon>
        <taxon>Teleostei</taxon>
        <taxon>Anguilliformes</taxon>
        <taxon>Synaphobranchidae</taxon>
        <taxon>Synaphobranchus</taxon>
    </lineage>
</organism>
<dbReference type="AlphaFoldDB" id="A0A9Q1ELW1"/>
<name>A0A9Q1ELW1_SYNKA</name>
<proteinExistence type="predicted"/>
<keyword evidence="2" id="KW-1185">Reference proteome</keyword>
<sequence>MVVNRICVRDFGSGFQHVMQCNILAQELACDGPAARSHSTQKGAHVSDSKMSVTNIPQCTASSSPWTG</sequence>
<protein>
    <submittedName>
        <fullName evidence="1">Uncharacterized protein</fullName>
    </submittedName>
</protein>
<evidence type="ECO:0000313" key="1">
    <source>
        <dbReference type="EMBL" id="KAJ8341240.1"/>
    </source>
</evidence>
<reference evidence="1" key="1">
    <citation type="journal article" date="2023" name="Science">
        <title>Genome structures resolve the early diversification of teleost fishes.</title>
        <authorList>
            <person name="Parey E."/>
            <person name="Louis A."/>
            <person name="Montfort J."/>
            <person name="Bouchez O."/>
            <person name="Roques C."/>
            <person name="Iampietro C."/>
            <person name="Lluch J."/>
            <person name="Castinel A."/>
            <person name="Donnadieu C."/>
            <person name="Desvignes T."/>
            <person name="Floi Bucao C."/>
            <person name="Jouanno E."/>
            <person name="Wen M."/>
            <person name="Mejri S."/>
            <person name="Dirks R."/>
            <person name="Jansen H."/>
            <person name="Henkel C."/>
            <person name="Chen W.J."/>
            <person name="Zahm M."/>
            <person name="Cabau C."/>
            <person name="Klopp C."/>
            <person name="Thompson A.W."/>
            <person name="Robinson-Rechavi M."/>
            <person name="Braasch I."/>
            <person name="Lecointre G."/>
            <person name="Bobe J."/>
            <person name="Postlethwait J.H."/>
            <person name="Berthelot C."/>
            <person name="Roest Crollius H."/>
            <person name="Guiguen Y."/>
        </authorList>
    </citation>
    <scope>NUCLEOTIDE SEQUENCE</scope>
    <source>
        <strain evidence="1">WJC10195</strain>
    </source>
</reference>